<evidence type="ECO:0000313" key="3">
    <source>
        <dbReference type="EMBL" id="CAF9939253.1"/>
    </source>
</evidence>
<accession>A0A8H3J250</accession>
<keyword evidence="2" id="KW-0732">Signal</keyword>
<comment type="caution">
    <text evidence="3">The sequence shown here is derived from an EMBL/GenBank/DDBJ whole genome shotgun (WGS) entry which is preliminary data.</text>
</comment>
<reference evidence="3" key="1">
    <citation type="submission" date="2021-03" db="EMBL/GenBank/DDBJ databases">
        <authorList>
            <person name="Tagirdzhanova G."/>
        </authorList>
    </citation>
    <scope>NUCLEOTIDE SEQUENCE</scope>
</reference>
<organism evidence="3 4">
    <name type="scientific">Heterodermia speciosa</name>
    <dbReference type="NCBI Taxonomy" id="116794"/>
    <lineage>
        <taxon>Eukaryota</taxon>
        <taxon>Fungi</taxon>
        <taxon>Dikarya</taxon>
        <taxon>Ascomycota</taxon>
        <taxon>Pezizomycotina</taxon>
        <taxon>Lecanoromycetes</taxon>
        <taxon>OSLEUM clade</taxon>
        <taxon>Lecanoromycetidae</taxon>
        <taxon>Caliciales</taxon>
        <taxon>Physciaceae</taxon>
        <taxon>Heterodermia</taxon>
    </lineage>
</organism>
<feature type="chain" id="PRO_5034704467" evidence="2">
    <location>
        <begin position="17"/>
        <end position="213"/>
    </location>
</feature>
<feature type="compositionally biased region" description="Polar residues" evidence="1">
    <location>
        <begin position="164"/>
        <end position="174"/>
    </location>
</feature>
<evidence type="ECO:0000256" key="1">
    <source>
        <dbReference type="SAM" id="MobiDB-lite"/>
    </source>
</evidence>
<name>A0A8H3J250_9LECA</name>
<feature type="region of interest" description="Disordered" evidence="1">
    <location>
        <begin position="137"/>
        <end position="190"/>
    </location>
</feature>
<sequence length="213" mass="22809">MGIVFRLIGLPFAVIGGTINIAHDGIGIAVDSVAKKRRQRNAVQRRTRQHPSSGQCPNCTKCESAIPPKASSYHRATPVQSSEYFTESPAQSQAEKYFGPPPYSPLPGGLRTELPSHEPNLHTAELSAYEASRPELDSYAPASKPSELPSRPESEAAKPDRSRNTISNVQNEIDNGSVEPGKKKKGERLPRIAGGILSVSSSVAISSLSLGLL</sequence>
<dbReference type="EMBL" id="CAJPDS010000127">
    <property type="protein sequence ID" value="CAF9939253.1"/>
    <property type="molecule type" value="Genomic_DNA"/>
</dbReference>
<evidence type="ECO:0000313" key="4">
    <source>
        <dbReference type="Proteomes" id="UP000664521"/>
    </source>
</evidence>
<feature type="compositionally biased region" description="Polar residues" evidence="1">
    <location>
        <begin position="78"/>
        <end position="94"/>
    </location>
</feature>
<dbReference type="OrthoDB" id="10635066at2759"/>
<feature type="compositionally biased region" description="Basic and acidic residues" evidence="1">
    <location>
        <begin position="150"/>
        <end position="163"/>
    </location>
</feature>
<proteinExistence type="predicted"/>
<dbReference type="AlphaFoldDB" id="A0A8H3J250"/>
<gene>
    <name evidence="3" type="ORF">HETSPECPRED_001524</name>
</gene>
<feature type="region of interest" description="Disordered" evidence="1">
    <location>
        <begin position="73"/>
        <end position="117"/>
    </location>
</feature>
<evidence type="ECO:0000256" key="2">
    <source>
        <dbReference type="SAM" id="SignalP"/>
    </source>
</evidence>
<feature type="signal peptide" evidence="2">
    <location>
        <begin position="1"/>
        <end position="16"/>
    </location>
</feature>
<keyword evidence="4" id="KW-1185">Reference proteome</keyword>
<protein>
    <submittedName>
        <fullName evidence="3">Uncharacterized protein</fullName>
    </submittedName>
</protein>
<dbReference type="Proteomes" id="UP000664521">
    <property type="component" value="Unassembled WGS sequence"/>
</dbReference>